<evidence type="ECO:0000313" key="2">
    <source>
        <dbReference type="EMBL" id="SFC81469.1"/>
    </source>
</evidence>
<name>A0A1I1M7T6_9BACT</name>
<proteinExistence type="predicted"/>
<dbReference type="Pfam" id="PF18480">
    <property type="entry name" value="DUF5615"/>
    <property type="match status" value="1"/>
</dbReference>
<evidence type="ECO:0000259" key="1">
    <source>
        <dbReference type="Pfam" id="PF18480"/>
    </source>
</evidence>
<dbReference type="Proteomes" id="UP000198598">
    <property type="component" value="Unassembled WGS sequence"/>
</dbReference>
<organism evidence="2 3">
    <name type="scientific">Spirosoma endophyticum</name>
    <dbReference type="NCBI Taxonomy" id="662367"/>
    <lineage>
        <taxon>Bacteria</taxon>
        <taxon>Pseudomonadati</taxon>
        <taxon>Bacteroidota</taxon>
        <taxon>Cytophagia</taxon>
        <taxon>Cytophagales</taxon>
        <taxon>Cytophagaceae</taxon>
        <taxon>Spirosoma</taxon>
    </lineage>
</organism>
<gene>
    <name evidence="2" type="ORF">SAMN05216167_102486</name>
</gene>
<feature type="domain" description="DUF5615" evidence="1">
    <location>
        <begin position="4"/>
        <end position="92"/>
    </location>
</feature>
<dbReference type="STRING" id="662367.SAMN05216167_102486"/>
<evidence type="ECO:0000313" key="3">
    <source>
        <dbReference type="Proteomes" id="UP000198598"/>
    </source>
</evidence>
<sequence length="101" mass="11155">MALLLADENFPAPAIERLRQLDHDVLTLLQTDMAGLAIPDDQVLAFATTLDRCLLTLNRKDFIKLHTQSDHHAGIVICTSDSDFIALADRVDLCLKDAKIA</sequence>
<dbReference type="OrthoDB" id="5071614at2"/>
<dbReference type="AlphaFoldDB" id="A0A1I1M7T6"/>
<dbReference type="EMBL" id="FOLQ01000002">
    <property type="protein sequence ID" value="SFC81469.1"/>
    <property type="molecule type" value="Genomic_DNA"/>
</dbReference>
<dbReference type="RefSeq" id="WP_093824500.1">
    <property type="nucleotide sequence ID" value="NZ_FOLQ01000002.1"/>
</dbReference>
<reference evidence="2 3" key="1">
    <citation type="submission" date="2016-10" db="EMBL/GenBank/DDBJ databases">
        <authorList>
            <person name="de Groot N.N."/>
        </authorList>
    </citation>
    <scope>NUCLEOTIDE SEQUENCE [LARGE SCALE GENOMIC DNA]</scope>
    <source>
        <strain evidence="2 3">DSM 26130</strain>
    </source>
</reference>
<keyword evidence="3" id="KW-1185">Reference proteome</keyword>
<dbReference type="InterPro" id="IPR041049">
    <property type="entry name" value="DUF5615"/>
</dbReference>
<protein>
    <recommendedName>
        <fullName evidence="1">DUF5615 domain-containing protein</fullName>
    </recommendedName>
</protein>
<accession>A0A1I1M7T6</accession>